<comment type="similarity">
    <text evidence="1">Belongs to the thymidylate kinase family.</text>
</comment>
<dbReference type="PANTHER" id="PTHR10344">
    <property type="entry name" value="THYMIDYLATE KINASE"/>
    <property type="match status" value="1"/>
</dbReference>
<dbReference type="GO" id="GO:0006235">
    <property type="term" value="P:dTTP biosynthetic process"/>
    <property type="evidence" value="ECO:0007669"/>
    <property type="project" value="TreeGrafter"/>
</dbReference>
<dbReference type="GO" id="GO:0006227">
    <property type="term" value="P:dUDP biosynthetic process"/>
    <property type="evidence" value="ECO:0007669"/>
    <property type="project" value="TreeGrafter"/>
</dbReference>
<evidence type="ECO:0000256" key="1">
    <source>
        <dbReference type="ARBA" id="ARBA00009776"/>
    </source>
</evidence>
<dbReference type="GO" id="GO:0005737">
    <property type="term" value="C:cytoplasm"/>
    <property type="evidence" value="ECO:0007669"/>
    <property type="project" value="TreeGrafter"/>
</dbReference>
<evidence type="ECO:0000256" key="3">
    <source>
        <dbReference type="ARBA" id="ARBA00022679"/>
    </source>
</evidence>
<dbReference type="InterPro" id="IPR039430">
    <property type="entry name" value="Thymidylate_kin-like_dom"/>
</dbReference>
<evidence type="ECO:0000256" key="8">
    <source>
        <dbReference type="ARBA" id="ARBA00048743"/>
    </source>
</evidence>
<dbReference type="PANTHER" id="PTHR10344:SF4">
    <property type="entry name" value="UMP-CMP KINASE 2, MITOCHONDRIAL"/>
    <property type="match status" value="1"/>
</dbReference>
<dbReference type="AlphaFoldDB" id="A0A0F9Q3C0"/>
<evidence type="ECO:0000256" key="7">
    <source>
        <dbReference type="ARBA" id="ARBA00022840"/>
    </source>
</evidence>
<reference evidence="10" key="1">
    <citation type="journal article" date="2015" name="Nature">
        <title>Complex archaea that bridge the gap between prokaryotes and eukaryotes.</title>
        <authorList>
            <person name="Spang A."/>
            <person name="Saw J.H."/>
            <person name="Jorgensen S.L."/>
            <person name="Zaremba-Niedzwiedzka K."/>
            <person name="Martijn J."/>
            <person name="Lind A.E."/>
            <person name="van Eijk R."/>
            <person name="Schleper C."/>
            <person name="Guy L."/>
            <person name="Ettema T.J."/>
        </authorList>
    </citation>
    <scope>NUCLEOTIDE SEQUENCE</scope>
</reference>
<keyword evidence="6" id="KW-0418">Kinase</keyword>
<dbReference type="CDD" id="cd01672">
    <property type="entry name" value="TMPK"/>
    <property type="match status" value="1"/>
</dbReference>
<dbReference type="InterPro" id="IPR018094">
    <property type="entry name" value="Thymidylate_kinase"/>
</dbReference>
<name>A0A0F9Q3C0_9ZZZZ</name>
<dbReference type="Gene3D" id="3.40.50.300">
    <property type="entry name" value="P-loop containing nucleotide triphosphate hydrolases"/>
    <property type="match status" value="1"/>
</dbReference>
<protein>
    <recommendedName>
        <fullName evidence="2">dTMP kinase</fullName>
        <ecNumber evidence="2">2.7.4.9</ecNumber>
    </recommendedName>
</protein>
<dbReference type="NCBIfam" id="TIGR00041">
    <property type="entry name" value="DTMP_kinase"/>
    <property type="match status" value="1"/>
</dbReference>
<dbReference type="GO" id="GO:0005524">
    <property type="term" value="F:ATP binding"/>
    <property type="evidence" value="ECO:0007669"/>
    <property type="project" value="UniProtKB-KW"/>
</dbReference>
<gene>
    <name evidence="10" type="ORF">LCGC14_0753390</name>
</gene>
<dbReference type="InterPro" id="IPR018095">
    <property type="entry name" value="Thymidylate_kin_CS"/>
</dbReference>
<organism evidence="10">
    <name type="scientific">marine sediment metagenome</name>
    <dbReference type="NCBI Taxonomy" id="412755"/>
    <lineage>
        <taxon>unclassified sequences</taxon>
        <taxon>metagenomes</taxon>
        <taxon>ecological metagenomes</taxon>
    </lineage>
</organism>
<dbReference type="GO" id="GO:0006233">
    <property type="term" value="P:dTDP biosynthetic process"/>
    <property type="evidence" value="ECO:0007669"/>
    <property type="project" value="InterPro"/>
</dbReference>
<evidence type="ECO:0000256" key="6">
    <source>
        <dbReference type="ARBA" id="ARBA00022777"/>
    </source>
</evidence>
<dbReference type="EMBL" id="LAZR01001828">
    <property type="protein sequence ID" value="KKN38440.1"/>
    <property type="molecule type" value="Genomic_DNA"/>
</dbReference>
<evidence type="ECO:0000256" key="2">
    <source>
        <dbReference type="ARBA" id="ARBA00012980"/>
    </source>
</evidence>
<dbReference type="GO" id="GO:0004798">
    <property type="term" value="F:dTMP kinase activity"/>
    <property type="evidence" value="ECO:0007669"/>
    <property type="project" value="UniProtKB-EC"/>
</dbReference>
<dbReference type="SUPFAM" id="SSF52540">
    <property type="entry name" value="P-loop containing nucleoside triphosphate hydrolases"/>
    <property type="match status" value="1"/>
</dbReference>
<dbReference type="PROSITE" id="PS01331">
    <property type="entry name" value="THYMIDYLATE_KINASE"/>
    <property type="match status" value="1"/>
</dbReference>
<dbReference type="InterPro" id="IPR027417">
    <property type="entry name" value="P-loop_NTPase"/>
</dbReference>
<feature type="domain" description="Thymidylate kinase-like" evidence="9">
    <location>
        <begin position="9"/>
        <end position="189"/>
    </location>
</feature>
<comment type="caution">
    <text evidence="10">The sequence shown here is derived from an EMBL/GenBank/DDBJ whole genome shotgun (WGS) entry which is preliminary data.</text>
</comment>
<comment type="catalytic activity">
    <reaction evidence="8">
        <text>dTMP + ATP = dTDP + ADP</text>
        <dbReference type="Rhea" id="RHEA:13517"/>
        <dbReference type="ChEBI" id="CHEBI:30616"/>
        <dbReference type="ChEBI" id="CHEBI:58369"/>
        <dbReference type="ChEBI" id="CHEBI:63528"/>
        <dbReference type="ChEBI" id="CHEBI:456216"/>
        <dbReference type="EC" id="2.7.4.9"/>
    </reaction>
</comment>
<evidence type="ECO:0000313" key="10">
    <source>
        <dbReference type="EMBL" id="KKN38440.1"/>
    </source>
</evidence>
<keyword evidence="5" id="KW-0547">Nucleotide-binding</keyword>
<keyword evidence="7" id="KW-0067">ATP-binding</keyword>
<keyword evidence="3" id="KW-0808">Transferase</keyword>
<dbReference type="Pfam" id="PF02223">
    <property type="entry name" value="Thymidylate_kin"/>
    <property type="match status" value="1"/>
</dbReference>
<evidence type="ECO:0000256" key="5">
    <source>
        <dbReference type="ARBA" id="ARBA00022741"/>
    </source>
</evidence>
<sequence length="198" mass="23379">MQKGILIVFEGIDGSGKSTQAKILLERLQEEDFDAVYFREPSKGKWGRKIKKKALHPDSLSPEEELDLFQKDRRENVEQNLKPALKKKKIVILDRYYYSNIAYQGAKGIDEKLIRRMNEEFAVEPDLVFIFDIDPKKGLERIENRKKKDKLFEREDYLVKVREIFRSFKGEKFVHIDALKSEEEISKEIQEIALPIFL</sequence>
<keyword evidence="4" id="KW-0545">Nucleotide biosynthesis</keyword>
<dbReference type="EC" id="2.7.4.9" evidence="2"/>
<proteinExistence type="inferred from homology"/>
<evidence type="ECO:0000256" key="4">
    <source>
        <dbReference type="ARBA" id="ARBA00022727"/>
    </source>
</evidence>
<dbReference type="HAMAP" id="MF_00165">
    <property type="entry name" value="Thymidylate_kinase"/>
    <property type="match status" value="1"/>
</dbReference>
<accession>A0A0F9Q3C0</accession>
<evidence type="ECO:0000259" key="9">
    <source>
        <dbReference type="Pfam" id="PF02223"/>
    </source>
</evidence>